<dbReference type="EMBL" id="AGNK02004112">
    <property type="status" value="NOT_ANNOTATED_CDS"/>
    <property type="molecule type" value="Genomic_DNA"/>
</dbReference>
<reference evidence="6" key="2">
    <citation type="submission" date="2018-08" db="UniProtKB">
        <authorList>
            <consortium name="EnsemblPlants"/>
        </authorList>
    </citation>
    <scope>IDENTIFICATION</scope>
    <source>
        <strain evidence="6">Yugu1</strain>
    </source>
</reference>
<dbReference type="InterPro" id="IPR003653">
    <property type="entry name" value="Peptidase_C48_C"/>
</dbReference>
<evidence type="ECO:0000256" key="3">
    <source>
        <dbReference type="ARBA" id="ARBA00022801"/>
    </source>
</evidence>
<protein>
    <recommendedName>
        <fullName evidence="5">Ubiquitin-like protease family profile domain-containing protein</fullName>
    </recommendedName>
</protein>
<keyword evidence="3" id="KW-0378">Hydrolase</keyword>
<dbReference type="AlphaFoldDB" id="K3YCB5"/>
<dbReference type="GO" id="GO:0016926">
    <property type="term" value="P:protein desumoylation"/>
    <property type="evidence" value="ECO:0000318"/>
    <property type="project" value="GO_Central"/>
</dbReference>
<dbReference type="Pfam" id="PF02902">
    <property type="entry name" value="Peptidase_C48"/>
    <property type="match status" value="1"/>
</dbReference>
<dbReference type="GO" id="GO:0005634">
    <property type="term" value="C:nucleus"/>
    <property type="evidence" value="ECO:0000318"/>
    <property type="project" value="GO_Central"/>
</dbReference>
<dbReference type="Proteomes" id="UP000004995">
    <property type="component" value="Unassembled WGS sequence"/>
</dbReference>
<dbReference type="HOGENOM" id="CLU_017472_5_0_1"/>
<dbReference type="PROSITE" id="PS50600">
    <property type="entry name" value="ULP_PROTEASE"/>
    <property type="match status" value="1"/>
</dbReference>
<keyword evidence="2" id="KW-0645">Protease</keyword>
<sequence length="511" mass="58986">MDVILFAMLLGEIETLDDDVVPYEDDTVDAKDIVTRENLEITTRVDASDAIATNQEIKAEDDVLESEDGNNLLDLINRVDALENAVDLELEDLKVSRHNKPKKVHFKEVQPQDYTCDEEDESIIKSIGGCREEHVVVRVDDIFINFETFKCLLRRNAYVNGYVINAYINLIRAEKHLLCMAKSTIYLGNTLIVGLLQRDGKNKEKIKPNIKEDSIVERVMKYVAHDLVFLPINIEEMHWYLAVVNPKRCEIHVLGSLGPMSRDDLGHVLDGLKLQIDAALGVRDITDHKWPDLQVSLWPVVEQFYHRMQTDGVSCGKYYEKFAVYILAIIYTTVKSDMRNFRLKLAATLCDSTLNTTKELPDDGITDDYTFDTIEFVIENKTQLSQLMCIRKEWVPSSDPYPISLSLKNLQDILDVSRSMDVDVFNLAVRMLACDMAMVLREPKSHFMELTFSIIHHNPAYNHPSYYYLPRIQKIAKTYDRAMDEIDPSWNDDIYDWNHIYLCLVPKTFDR</sequence>
<feature type="domain" description="Ubiquitin-like protease family profile" evidence="5">
    <location>
        <begin position="142"/>
        <end position="326"/>
    </location>
</feature>
<dbReference type="OMA" id="LMCIRKE"/>
<evidence type="ECO:0000256" key="2">
    <source>
        <dbReference type="ARBA" id="ARBA00022670"/>
    </source>
</evidence>
<evidence type="ECO:0000259" key="5">
    <source>
        <dbReference type="PROSITE" id="PS50600"/>
    </source>
</evidence>
<dbReference type="FunCoup" id="K3YCB5">
    <property type="interactions" value="83"/>
</dbReference>
<accession>K3YCB5</accession>
<evidence type="ECO:0000313" key="6">
    <source>
        <dbReference type="EnsemblPlants" id="KQK96393"/>
    </source>
</evidence>
<dbReference type="Gramene" id="KQK96393">
    <property type="protein sequence ID" value="KQK96393"/>
    <property type="gene ID" value="SETIT_011860mg"/>
</dbReference>
<dbReference type="GO" id="GO:0006508">
    <property type="term" value="P:proteolysis"/>
    <property type="evidence" value="ECO:0007669"/>
    <property type="project" value="UniProtKB-KW"/>
</dbReference>
<comment type="similarity">
    <text evidence="1">Belongs to the peptidase C48 family.</text>
</comment>
<dbReference type="GO" id="GO:0016929">
    <property type="term" value="F:deSUMOylase activity"/>
    <property type="evidence" value="ECO:0000318"/>
    <property type="project" value="GO_Central"/>
</dbReference>
<proteinExistence type="inferred from homology"/>
<name>K3YCB5_SETIT</name>
<keyword evidence="4" id="KW-0788">Thiol protease</keyword>
<organism evidence="6 7">
    <name type="scientific">Setaria italica</name>
    <name type="common">Foxtail millet</name>
    <name type="synonym">Panicum italicum</name>
    <dbReference type="NCBI Taxonomy" id="4555"/>
    <lineage>
        <taxon>Eukaryota</taxon>
        <taxon>Viridiplantae</taxon>
        <taxon>Streptophyta</taxon>
        <taxon>Embryophyta</taxon>
        <taxon>Tracheophyta</taxon>
        <taxon>Spermatophyta</taxon>
        <taxon>Magnoliopsida</taxon>
        <taxon>Liliopsida</taxon>
        <taxon>Poales</taxon>
        <taxon>Poaceae</taxon>
        <taxon>PACMAD clade</taxon>
        <taxon>Panicoideae</taxon>
        <taxon>Panicodae</taxon>
        <taxon>Paniceae</taxon>
        <taxon>Cenchrinae</taxon>
        <taxon>Setaria</taxon>
    </lineage>
</organism>
<evidence type="ECO:0000256" key="1">
    <source>
        <dbReference type="ARBA" id="ARBA00005234"/>
    </source>
</evidence>
<dbReference type="PANTHER" id="PTHR12606:SF155">
    <property type="entry name" value="OS04G0316900 PROTEIN"/>
    <property type="match status" value="1"/>
</dbReference>
<keyword evidence="7" id="KW-1185">Reference proteome</keyword>
<dbReference type="EnsemblPlants" id="KQK96393">
    <property type="protein sequence ID" value="KQK96393"/>
    <property type="gene ID" value="SETIT_011860mg"/>
</dbReference>
<dbReference type="Gene3D" id="3.40.395.10">
    <property type="entry name" value="Adenoviral Proteinase, Chain A"/>
    <property type="match status" value="1"/>
</dbReference>
<dbReference type="SUPFAM" id="SSF54001">
    <property type="entry name" value="Cysteine proteinases"/>
    <property type="match status" value="1"/>
</dbReference>
<evidence type="ECO:0000313" key="7">
    <source>
        <dbReference type="Proteomes" id="UP000004995"/>
    </source>
</evidence>
<dbReference type="InterPro" id="IPR038765">
    <property type="entry name" value="Papain-like_cys_pep_sf"/>
</dbReference>
<evidence type="ECO:0000256" key="4">
    <source>
        <dbReference type="ARBA" id="ARBA00022807"/>
    </source>
</evidence>
<reference evidence="7" key="1">
    <citation type="journal article" date="2012" name="Nat. Biotechnol.">
        <title>Reference genome sequence of the model plant Setaria.</title>
        <authorList>
            <person name="Bennetzen J.L."/>
            <person name="Schmutz J."/>
            <person name="Wang H."/>
            <person name="Percifield R."/>
            <person name="Hawkins J."/>
            <person name="Pontaroli A.C."/>
            <person name="Estep M."/>
            <person name="Feng L."/>
            <person name="Vaughn J.N."/>
            <person name="Grimwood J."/>
            <person name="Jenkins J."/>
            <person name="Barry K."/>
            <person name="Lindquist E."/>
            <person name="Hellsten U."/>
            <person name="Deshpande S."/>
            <person name="Wang X."/>
            <person name="Wu X."/>
            <person name="Mitros T."/>
            <person name="Triplett J."/>
            <person name="Yang X."/>
            <person name="Ye C.Y."/>
            <person name="Mauro-Herrera M."/>
            <person name="Wang L."/>
            <person name="Li P."/>
            <person name="Sharma M."/>
            <person name="Sharma R."/>
            <person name="Ronald P.C."/>
            <person name="Panaud O."/>
            <person name="Kellogg E.A."/>
            <person name="Brutnell T.P."/>
            <person name="Doust A.N."/>
            <person name="Tuskan G.A."/>
            <person name="Rokhsar D."/>
            <person name="Devos K.M."/>
        </authorList>
    </citation>
    <scope>NUCLEOTIDE SEQUENCE [LARGE SCALE GENOMIC DNA]</scope>
    <source>
        <strain evidence="7">cv. Yugu1</strain>
    </source>
</reference>
<dbReference type="PANTHER" id="PTHR12606">
    <property type="entry name" value="SENTRIN/SUMO-SPECIFIC PROTEASE"/>
    <property type="match status" value="1"/>
</dbReference>
<dbReference type="InParanoid" id="K3YCB5"/>